<accession>A0A0B6ZKQ5</accession>
<dbReference type="Pfam" id="PF00582">
    <property type="entry name" value="Usp"/>
    <property type="match status" value="1"/>
</dbReference>
<evidence type="ECO:0000259" key="1">
    <source>
        <dbReference type="Pfam" id="PF00582"/>
    </source>
</evidence>
<organism evidence="2">
    <name type="scientific">Arion vulgaris</name>
    <dbReference type="NCBI Taxonomy" id="1028688"/>
    <lineage>
        <taxon>Eukaryota</taxon>
        <taxon>Metazoa</taxon>
        <taxon>Spiralia</taxon>
        <taxon>Lophotrochozoa</taxon>
        <taxon>Mollusca</taxon>
        <taxon>Gastropoda</taxon>
        <taxon>Heterobranchia</taxon>
        <taxon>Euthyneura</taxon>
        <taxon>Panpulmonata</taxon>
        <taxon>Eupulmonata</taxon>
        <taxon>Stylommatophora</taxon>
        <taxon>Helicina</taxon>
        <taxon>Arionoidea</taxon>
        <taxon>Arionidae</taxon>
        <taxon>Arion</taxon>
    </lineage>
</organism>
<sequence length="175" mass="19964">SQDALLPHRLFVLLLQTIFFETMAIILIPVDSSTHSEYCLDFYIKQLHREGNHVFSVYVGDYYGDVGVLEGPTPGRIQELEQEDRLKSAQIEEHVLQVLKENNITGTFKRVLGKDVWHTIVEYSKTIKADMIVLGSRGMGKIRRTILGSVSESVLHHSHIPVLICKHPHHTSHHH</sequence>
<dbReference type="EMBL" id="HACG01022238">
    <property type="protein sequence ID" value="CEK69103.1"/>
    <property type="molecule type" value="Transcribed_RNA"/>
</dbReference>
<feature type="non-terminal residue" evidence="2">
    <location>
        <position position="1"/>
    </location>
</feature>
<dbReference type="PANTHER" id="PTHR46989:SF3">
    <property type="entry name" value="USPA DOMAIN-CONTAINING PROTEIN"/>
    <property type="match status" value="1"/>
</dbReference>
<name>A0A0B6ZKQ5_9EUPU</name>
<dbReference type="Gene3D" id="3.40.50.620">
    <property type="entry name" value="HUPs"/>
    <property type="match status" value="1"/>
</dbReference>
<dbReference type="AlphaFoldDB" id="A0A0B6ZKQ5"/>
<dbReference type="InterPro" id="IPR006016">
    <property type="entry name" value="UspA"/>
</dbReference>
<reference evidence="2" key="1">
    <citation type="submission" date="2014-12" db="EMBL/GenBank/DDBJ databases">
        <title>Insight into the proteome of Arion vulgaris.</title>
        <authorList>
            <person name="Aradska J."/>
            <person name="Bulat T."/>
            <person name="Smidak R."/>
            <person name="Sarate P."/>
            <person name="Gangsoo J."/>
            <person name="Sialana F."/>
            <person name="Bilban M."/>
            <person name="Lubec G."/>
        </authorList>
    </citation>
    <scope>NUCLEOTIDE SEQUENCE</scope>
    <source>
        <tissue evidence="2">Skin</tissue>
    </source>
</reference>
<dbReference type="InterPro" id="IPR006015">
    <property type="entry name" value="Universal_stress_UspA"/>
</dbReference>
<proteinExistence type="predicted"/>
<feature type="domain" description="UspA" evidence="1">
    <location>
        <begin position="25"/>
        <end position="166"/>
    </location>
</feature>
<dbReference type="InterPro" id="IPR014729">
    <property type="entry name" value="Rossmann-like_a/b/a_fold"/>
</dbReference>
<dbReference type="CDD" id="cd23659">
    <property type="entry name" value="USP_At3g01520-like"/>
    <property type="match status" value="1"/>
</dbReference>
<dbReference type="SUPFAM" id="SSF52402">
    <property type="entry name" value="Adenine nucleotide alpha hydrolases-like"/>
    <property type="match status" value="1"/>
</dbReference>
<dbReference type="PANTHER" id="PTHR46989">
    <property type="entry name" value="USP DOMAIN-CONTAINING PROTEIN"/>
    <property type="match status" value="1"/>
</dbReference>
<protein>
    <recommendedName>
        <fullName evidence="1">UspA domain-containing protein</fullName>
    </recommendedName>
</protein>
<dbReference type="PRINTS" id="PR01438">
    <property type="entry name" value="UNVRSLSTRESS"/>
</dbReference>
<evidence type="ECO:0000313" key="2">
    <source>
        <dbReference type="EMBL" id="CEK69103.1"/>
    </source>
</evidence>
<gene>
    <name evidence="2" type="primary">ORF68917</name>
</gene>